<evidence type="ECO:0000313" key="2">
    <source>
        <dbReference type="Proteomes" id="UP001153076"/>
    </source>
</evidence>
<keyword evidence="2" id="KW-1185">Reference proteome</keyword>
<name>A0A9Q1GYA7_9CARY</name>
<dbReference type="PANTHER" id="PTHR33233">
    <property type="entry name" value="ENDONUCLEASE/EXONUCLEASE/PHOSPHATASE"/>
    <property type="match status" value="1"/>
</dbReference>
<evidence type="ECO:0000313" key="1">
    <source>
        <dbReference type="EMBL" id="KAJ8427647.1"/>
    </source>
</evidence>
<dbReference type="PANTHER" id="PTHR33233:SF17">
    <property type="entry name" value="DUF4283 DOMAIN-CONTAINING PROTEIN"/>
    <property type="match status" value="1"/>
</dbReference>
<reference evidence="1" key="1">
    <citation type="submission" date="2022-04" db="EMBL/GenBank/DDBJ databases">
        <title>Carnegiea gigantea Genome sequencing and assembly v2.</title>
        <authorList>
            <person name="Copetti D."/>
            <person name="Sanderson M.J."/>
            <person name="Burquez A."/>
            <person name="Wojciechowski M.F."/>
        </authorList>
    </citation>
    <scope>NUCLEOTIDE SEQUENCE</scope>
    <source>
        <strain evidence="1">SGP5-SGP5p</strain>
        <tissue evidence="1">Aerial part</tissue>
    </source>
</reference>
<organism evidence="1 2">
    <name type="scientific">Carnegiea gigantea</name>
    <dbReference type="NCBI Taxonomy" id="171969"/>
    <lineage>
        <taxon>Eukaryota</taxon>
        <taxon>Viridiplantae</taxon>
        <taxon>Streptophyta</taxon>
        <taxon>Embryophyta</taxon>
        <taxon>Tracheophyta</taxon>
        <taxon>Spermatophyta</taxon>
        <taxon>Magnoliopsida</taxon>
        <taxon>eudicotyledons</taxon>
        <taxon>Gunneridae</taxon>
        <taxon>Pentapetalae</taxon>
        <taxon>Caryophyllales</taxon>
        <taxon>Cactineae</taxon>
        <taxon>Cactaceae</taxon>
        <taxon>Cactoideae</taxon>
        <taxon>Echinocereeae</taxon>
        <taxon>Carnegiea</taxon>
    </lineage>
</organism>
<dbReference type="OrthoDB" id="2417874at2759"/>
<accession>A0A9Q1GYA7</accession>
<comment type="caution">
    <text evidence="1">The sequence shown here is derived from an EMBL/GenBank/DDBJ whole genome shotgun (WGS) entry which is preliminary data.</text>
</comment>
<sequence length="493" mass="57331">MTSPPIQIQFPELDIKYWSFDSLIKLGSLSGVKIKRGMQTREKTVLNYARLMTEMELTSSFLDPIDFMNEKGVLIKQKVKYEWKSVIYNHCHMFAHDEQIQTPHHRNANFVNPDGFSIPRRTSNIRVHTSPNRKFPSPNAFFQALTEHDIIDLITHEVKTKVKLNNLAVVCQKVYGSKVISSHQFHQEGSIIVAWKPNAYNLEVLTRYMELSFSLATLILERFYALFRVQSAFYTWTNEHVWSRMDRDLVNLKWYNTSDFAQDEFFHICLLDYTPIVLEKGQPISIHLSIKKGIEFRDLMRPVLTVEHQLKLCKSFSDHDIKQSMFSISNEKSLCPNGFNTGFLRLFNLFKLLWTPSISSQLLQCTGFREGILQLRYLGVPITPHRLTKSDCKSLVEKIITKIKTWPSRHISYVGRVVLINVVPMREATSQSEVKEIHEDGTKGWRGCLDVARDSMLWLIRFREKEIKQCFKISNLCGSTQYIVLKSKILLLG</sequence>
<proteinExistence type="predicted"/>
<dbReference type="AlphaFoldDB" id="A0A9Q1GYA7"/>
<dbReference type="EMBL" id="JAKOGI010001120">
    <property type="protein sequence ID" value="KAJ8427647.1"/>
    <property type="molecule type" value="Genomic_DNA"/>
</dbReference>
<dbReference type="Proteomes" id="UP001153076">
    <property type="component" value="Unassembled WGS sequence"/>
</dbReference>
<gene>
    <name evidence="1" type="ORF">Cgig2_026263</name>
</gene>
<protein>
    <submittedName>
        <fullName evidence="1">Uncharacterized protein</fullName>
    </submittedName>
</protein>